<dbReference type="InParanoid" id="A0A078B577"/>
<feature type="transmembrane region" description="Helical" evidence="1">
    <location>
        <begin position="41"/>
        <end position="68"/>
    </location>
</feature>
<feature type="transmembrane region" description="Helical" evidence="1">
    <location>
        <begin position="178"/>
        <end position="195"/>
    </location>
</feature>
<keyword evidence="1" id="KW-0812">Transmembrane</keyword>
<feature type="transmembrane region" description="Helical" evidence="1">
    <location>
        <begin position="80"/>
        <end position="100"/>
    </location>
</feature>
<accession>A0A078B577</accession>
<evidence type="ECO:0000256" key="1">
    <source>
        <dbReference type="SAM" id="Phobius"/>
    </source>
</evidence>
<sequence>MLVDKKFQQGPQNAEFLPEDIKQGELNRRLYADYPESKRTAIFYILNIISMVLMFVVILGIIIVFIVVKIEGKLTLDSSILVHLAVPLFVQSHNLYIIMMEDKQEYKYLKKGNGLFTITFGLILSFLALLLTLFIKFVNPTGDDDSFHGEVEEQLYRNSKYDNDNINLMRVSLNIEDFVIHLIALFQSLFLREYAESKIKDIKATIKKREKED</sequence>
<reference evidence="2 3" key="1">
    <citation type="submission" date="2014-06" db="EMBL/GenBank/DDBJ databases">
        <authorList>
            <person name="Swart Estienne"/>
        </authorList>
    </citation>
    <scope>NUCLEOTIDE SEQUENCE [LARGE SCALE GENOMIC DNA]</scope>
    <source>
        <strain evidence="2 3">130c</strain>
    </source>
</reference>
<keyword evidence="1" id="KW-1133">Transmembrane helix</keyword>
<gene>
    <name evidence="2" type="primary">Contig12045.g12880</name>
    <name evidence="2" type="ORF">STYLEM_18817</name>
</gene>
<name>A0A078B577_STYLE</name>
<organism evidence="2 3">
    <name type="scientific">Stylonychia lemnae</name>
    <name type="common">Ciliate</name>
    <dbReference type="NCBI Taxonomy" id="5949"/>
    <lineage>
        <taxon>Eukaryota</taxon>
        <taxon>Sar</taxon>
        <taxon>Alveolata</taxon>
        <taxon>Ciliophora</taxon>
        <taxon>Intramacronucleata</taxon>
        <taxon>Spirotrichea</taxon>
        <taxon>Stichotrichia</taxon>
        <taxon>Sporadotrichida</taxon>
        <taxon>Oxytrichidae</taxon>
        <taxon>Stylonychinae</taxon>
        <taxon>Stylonychia</taxon>
    </lineage>
</organism>
<dbReference type="AlphaFoldDB" id="A0A078B577"/>
<proteinExistence type="predicted"/>
<feature type="transmembrane region" description="Helical" evidence="1">
    <location>
        <begin position="112"/>
        <end position="135"/>
    </location>
</feature>
<evidence type="ECO:0000313" key="2">
    <source>
        <dbReference type="EMBL" id="CDW89680.1"/>
    </source>
</evidence>
<protein>
    <submittedName>
        <fullName evidence="2">Uncharacterized protein</fullName>
    </submittedName>
</protein>
<dbReference type="Proteomes" id="UP000039865">
    <property type="component" value="Unassembled WGS sequence"/>
</dbReference>
<keyword evidence="3" id="KW-1185">Reference proteome</keyword>
<dbReference type="EMBL" id="CCKQ01017784">
    <property type="protein sequence ID" value="CDW89680.1"/>
    <property type="molecule type" value="Genomic_DNA"/>
</dbReference>
<evidence type="ECO:0000313" key="3">
    <source>
        <dbReference type="Proteomes" id="UP000039865"/>
    </source>
</evidence>
<keyword evidence="1" id="KW-0472">Membrane</keyword>